<accession>A0A1W1BY05</accession>
<dbReference type="PANTHER" id="PTHR42754:SF1">
    <property type="entry name" value="LIPOPROTEIN"/>
    <property type="match status" value="1"/>
</dbReference>
<dbReference type="SUPFAM" id="SSF103088">
    <property type="entry name" value="OmpA-like"/>
    <property type="match status" value="1"/>
</dbReference>
<dbReference type="Gene3D" id="3.30.1330.60">
    <property type="entry name" value="OmpA-like domain"/>
    <property type="match status" value="1"/>
</dbReference>
<dbReference type="InterPro" id="IPR036737">
    <property type="entry name" value="OmpA-like_sf"/>
</dbReference>
<reference evidence="1" key="1">
    <citation type="submission" date="2016-10" db="EMBL/GenBank/DDBJ databases">
        <authorList>
            <person name="de Groot N.N."/>
        </authorList>
    </citation>
    <scope>NUCLEOTIDE SEQUENCE</scope>
</reference>
<dbReference type="SUPFAM" id="SSF50998">
    <property type="entry name" value="Quinoprotein alcohol dehydrogenase-like"/>
    <property type="match status" value="1"/>
</dbReference>
<proteinExistence type="predicted"/>
<name>A0A1W1BY05_9ZZZZ</name>
<organism evidence="1">
    <name type="scientific">hydrothermal vent metagenome</name>
    <dbReference type="NCBI Taxonomy" id="652676"/>
    <lineage>
        <taxon>unclassified sequences</taxon>
        <taxon>metagenomes</taxon>
        <taxon>ecological metagenomes</taxon>
    </lineage>
</organism>
<dbReference type="PANTHER" id="PTHR42754">
    <property type="entry name" value="ENDOGLUCANASE"/>
    <property type="match status" value="1"/>
</dbReference>
<sequence>MKIILLFLILNFTLIAKEQKFLITYPSKYNAILYDVTQNYDDTVTAVGVTHSYKAKKSQAYYSDPFSYLANTYKNHYRKRVTLLKIEDDGELEYKRSLNIAGFDKAVAILKTPTDGYFLGGYSLDGSLIVSKLDKSAKTLFFKKFGTKNYDKLNKLIKLRDNGVIAVGSSTTSRDLNDPLFRTGLGLSDIYLTRFDANGRMLWSKKYGTEHDDSGIDAVEADDGSIVVLASTTYDTHHIMTLMRIGENGNKIWLKHFDTKRSLYPKRLIALRDGTFLAVLSYKDIDNKKQIQLVKFDLQGNILIDKKLTTYYESELNDIKEFTNANLIAVGDTKDRYNTDALVMVLDENFDILCQEHFGTPNYDLFNATTILRDGDAIAVGVSTLKNSQVAHMYMAKIHSDCTLAKLPKKSSKIKQSLYVELRKLFKDDIKNKRITIDPNLDITLIAPSLLFDVGRSNLKREQKSFLDHFSKKLIPFLKKHQKSIKGLEIIGHTSSEWKASREFKKRYLNNLDLSIKRAYNTTRYIFSHLDTQTEHLLAKLLKSSGESFAQVVKYNKQEDQKRSRRVVFSIKTE</sequence>
<dbReference type="AlphaFoldDB" id="A0A1W1BY05"/>
<dbReference type="InterPro" id="IPR011047">
    <property type="entry name" value="Quinoprotein_ADH-like_sf"/>
</dbReference>
<dbReference type="EMBL" id="FPHB01000042">
    <property type="protein sequence ID" value="SFV58478.1"/>
    <property type="molecule type" value="Genomic_DNA"/>
</dbReference>
<gene>
    <name evidence="1" type="ORF">MNB_SM-7-1350</name>
</gene>
<protein>
    <submittedName>
        <fullName evidence="1">Uncharacterized protein</fullName>
    </submittedName>
</protein>
<evidence type="ECO:0000313" key="1">
    <source>
        <dbReference type="EMBL" id="SFV58478.1"/>
    </source>
</evidence>